<dbReference type="GO" id="GO:0005524">
    <property type="term" value="F:ATP binding"/>
    <property type="evidence" value="ECO:0007669"/>
    <property type="project" value="UniProtKB-KW"/>
</dbReference>
<dbReference type="InterPro" id="IPR025944">
    <property type="entry name" value="Sigma_54_int_dom_CS"/>
</dbReference>
<evidence type="ECO:0000313" key="10">
    <source>
        <dbReference type="EMBL" id="GFO66136.1"/>
    </source>
</evidence>
<dbReference type="InterPro" id="IPR009057">
    <property type="entry name" value="Homeodomain-like_sf"/>
</dbReference>
<dbReference type="PROSITE" id="PS50045">
    <property type="entry name" value="SIGMA54_INTERACT_4"/>
    <property type="match status" value="1"/>
</dbReference>
<dbReference type="SMART" id="SM00382">
    <property type="entry name" value="AAA"/>
    <property type="match status" value="1"/>
</dbReference>
<keyword evidence="3" id="KW-0067">ATP-binding</keyword>
<dbReference type="InterPro" id="IPR058031">
    <property type="entry name" value="AAA_lid_NorR"/>
</dbReference>
<dbReference type="InterPro" id="IPR001789">
    <property type="entry name" value="Sig_transdc_resp-reg_receiver"/>
</dbReference>
<dbReference type="Proteomes" id="UP000568888">
    <property type="component" value="Unassembled WGS sequence"/>
</dbReference>
<accession>A0A6V8N0U0</accession>
<dbReference type="AlphaFoldDB" id="A0A6V8N0U0"/>
<comment type="caution">
    <text evidence="10">The sequence shown here is derived from an EMBL/GenBank/DDBJ whole genome shotgun (WGS) entry which is preliminary data.</text>
</comment>
<feature type="domain" description="Response regulatory" evidence="9">
    <location>
        <begin position="6"/>
        <end position="120"/>
    </location>
</feature>
<dbReference type="PANTHER" id="PTHR32071:SF113">
    <property type="entry name" value="ALGINATE BIOSYNTHESIS TRANSCRIPTIONAL REGULATORY PROTEIN ALGB"/>
    <property type="match status" value="1"/>
</dbReference>
<evidence type="ECO:0000256" key="6">
    <source>
        <dbReference type="ARBA" id="ARBA00023163"/>
    </source>
</evidence>
<evidence type="ECO:0000256" key="5">
    <source>
        <dbReference type="ARBA" id="ARBA00023015"/>
    </source>
</evidence>
<dbReference type="PROSITE" id="PS50110">
    <property type="entry name" value="RESPONSE_REGULATORY"/>
    <property type="match status" value="1"/>
</dbReference>
<dbReference type="Gene3D" id="1.10.8.60">
    <property type="match status" value="1"/>
</dbReference>
<keyword evidence="6" id="KW-0804">Transcription</keyword>
<dbReference type="FunFam" id="3.40.50.2300:FF:000018">
    <property type="entry name" value="DNA-binding transcriptional regulator NtrC"/>
    <property type="match status" value="1"/>
</dbReference>
<gene>
    <name evidence="10" type="ORF">GMPD_40550</name>
</gene>
<keyword evidence="2" id="KW-0547">Nucleotide-binding</keyword>
<dbReference type="GO" id="GO:0000160">
    <property type="term" value="P:phosphorelay signal transduction system"/>
    <property type="evidence" value="ECO:0007669"/>
    <property type="project" value="UniProtKB-KW"/>
</dbReference>
<dbReference type="GO" id="GO:0006355">
    <property type="term" value="P:regulation of DNA-templated transcription"/>
    <property type="evidence" value="ECO:0007669"/>
    <property type="project" value="InterPro"/>
</dbReference>
<dbReference type="CDD" id="cd00009">
    <property type="entry name" value="AAA"/>
    <property type="match status" value="1"/>
</dbReference>
<evidence type="ECO:0000259" key="9">
    <source>
        <dbReference type="PROSITE" id="PS50110"/>
    </source>
</evidence>
<evidence type="ECO:0000256" key="1">
    <source>
        <dbReference type="ARBA" id="ARBA00022553"/>
    </source>
</evidence>
<evidence type="ECO:0000256" key="2">
    <source>
        <dbReference type="ARBA" id="ARBA00022741"/>
    </source>
</evidence>
<keyword evidence="5" id="KW-0805">Transcription regulation</keyword>
<feature type="domain" description="Sigma-54 factor interaction" evidence="8">
    <location>
        <begin position="145"/>
        <end position="375"/>
    </location>
</feature>
<dbReference type="Gene3D" id="1.10.10.60">
    <property type="entry name" value="Homeodomain-like"/>
    <property type="match status" value="1"/>
</dbReference>
<name>A0A6V8N0U0_9BACT</name>
<evidence type="ECO:0000313" key="11">
    <source>
        <dbReference type="Proteomes" id="UP000568888"/>
    </source>
</evidence>
<evidence type="ECO:0000256" key="7">
    <source>
        <dbReference type="PROSITE-ProRule" id="PRU00169"/>
    </source>
</evidence>
<evidence type="ECO:0000256" key="4">
    <source>
        <dbReference type="ARBA" id="ARBA00023012"/>
    </source>
</evidence>
<protein>
    <submittedName>
        <fullName evidence="10">Fis family transcriptional regulator</fullName>
    </submittedName>
</protein>
<dbReference type="SMART" id="SM00448">
    <property type="entry name" value="REC"/>
    <property type="match status" value="1"/>
</dbReference>
<feature type="modified residue" description="4-aspartylphosphate" evidence="7">
    <location>
        <position position="55"/>
    </location>
</feature>
<dbReference type="RefSeq" id="WP_183350842.1">
    <property type="nucleotide sequence ID" value="NZ_BLXY01000017.1"/>
</dbReference>
<dbReference type="InterPro" id="IPR027417">
    <property type="entry name" value="P-loop_NTPase"/>
</dbReference>
<dbReference type="InterPro" id="IPR011006">
    <property type="entry name" value="CheY-like_superfamily"/>
</dbReference>
<evidence type="ECO:0000256" key="3">
    <source>
        <dbReference type="ARBA" id="ARBA00022840"/>
    </source>
</evidence>
<evidence type="ECO:0000259" key="8">
    <source>
        <dbReference type="PROSITE" id="PS50045"/>
    </source>
</evidence>
<dbReference type="PROSITE" id="PS00688">
    <property type="entry name" value="SIGMA54_INTERACT_3"/>
    <property type="match status" value="1"/>
</dbReference>
<keyword evidence="1 7" id="KW-0597">Phosphoprotein</keyword>
<dbReference type="Gene3D" id="3.40.50.2300">
    <property type="match status" value="1"/>
</dbReference>
<proteinExistence type="predicted"/>
<dbReference type="Gene3D" id="3.40.50.300">
    <property type="entry name" value="P-loop containing nucleotide triphosphate hydrolases"/>
    <property type="match status" value="1"/>
</dbReference>
<organism evidence="10 11">
    <name type="scientific">Geomonas paludis</name>
    <dbReference type="NCBI Taxonomy" id="2740185"/>
    <lineage>
        <taxon>Bacteria</taxon>
        <taxon>Pseudomonadati</taxon>
        <taxon>Thermodesulfobacteriota</taxon>
        <taxon>Desulfuromonadia</taxon>
        <taxon>Geobacterales</taxon>
        <taxon>Geobacteraceae</taxon>
        <taxon>Geomonas</taxon>
    </lineage>
</organism>
<dbReference type="SUPFAM" id="SSF52172">
    <property type="entry name" value="CheY-like"/>
    <property type="match status" value="1"/>
</dbReference>
<dbReference type="EMBL" id="BLXY01000017">
    <property type="protein sequence ID" value="GFO66136.1"/>
    <property type="molecule type" value="Genomic_DNA"/>
</dbReference>
<dbReference type="InterPro" id="IPR002078">
    <property type="entry name" value="Sigma_54_int"/>
</dbReference>
<dbReference type="PANTHER" id="PTHR32071">
    <property type="entry name" value="TRANSCRIPTIONAL REGULATORY PROTEIN"/>
    <property type="match status" value="1"/>
</dbReference>
<keyword evidence="4" id="KW-0902">Two-component regulatory system</keyword>
<reference evidence="11" key="1">
    <citation type="submission" date="2020-06" db="EMBL/GenBank/DDBJ databases">
        <title>Draft genomic sequecing of Geomonas sp. Red736.</title>
        <authorList>
            <person name="Itoh H."/>
            <person name="Xu Z.X."/>
            <person name="Ushijima N."/>
            <person name="Masuda Y."/>
            <person name="Shiratori Y."/>
            <person name="Senoo K."/>
        </authorList>
    </citation>
    <scope>NUCLEOTIDE SEQUENCE [LARGE SCALE GENOMIC DNA]</scope>
    <source>
        <strain evidence="11">Red736</strain>
    </source>
</reference>
<dbReference type="Pfam" id="PF00072">
    <property type="entry name" value="Response_reg"/>
    <property type="match status" value="1"/>
</dbReference>
<dbReference type="SUPFAM" id="SSF46689">
    <property type="entry name" value="Homeodomain-like"/>
    <property type="match status" value="1"/>
</dbReference>
<dbReference type="FunFam" id="3.40.50.300:FF:000006">
    <property type="entry name" value="DNA-binding transcriptional regulator NtrC"/>
    <property type="match status" value="1"/>
</dbReference>
<dbReference type="SUPFAM" id="SSF52540">
    <property type="entry name" value="P-loop containing nucleoside triphosphate hydrolases"/>
    <property type="match status" value="1"/>
</dbReference>
<sequence>MPHTTTILAVDDEPVFRFLLERQLREIGYNVLTAADGLQALEILEGQTVDLVLSDLVMPRMDGLQLIGSVQKLYPSIPIIVITAHGSVESAVEAMRRGAYDYLEKPYDPEDLRITIRRALDYQHVVQENEQIKGLLSERYTFQSVVTVNPAMKQVLELASRVAAARQTTVAIYGESGSGKEVLARAIHFAGNGLPAEFVAVNCAAIPEHLMESELFGHVRGAFTGADRDREGKFSLARKGTILLDEIGDMPLPLQAKLLRVLQERVFEKIGSNTPIPVTCRVIVATNRSLADLVAAGRFREDLYHRVNVFPLTIPPLSQRKDDIPILCGHILEQLRQHLGKPLPGISQQALDLMLEYRWPGNVRELRNCLERAAILTDNELIRPGHLGLAGAAPEAVPEAGDGAGAGDASRVSYHLALPVEELSLDALNEQILGITLERCSGNKSKASQLLKVNRKAFYRS</sequence>
<dbReference type="InterPro" id="IPR003593">
    <property type="entry name" value="AAA+_ATPase"/>
</dbReference>
<dbReference type="Pfam" id="PF25601">
    <property type="entry name" value="AAA_lid_14"/>
    <property type="match status" value="1"/>
</dbReference>
<dbReference type="Pfam" id="PF00158">
    <property type="entry name" value="Sigma54_activat"/>
    <property type="match status" value="1"/>
</dbReference>